<name>A2Q0F0_9VIRU</name>
<reference evidence="1 2" key="1">
    <citation type="journal article" date="2007" name="Virology">
        <title>Shared and species-specific features among ichnovirus genomes.</title>
        <authorList>
            <person name="Tanaka K."/>
            <person name="Lapointe R."/>
            <person name="Barney W.E."/>
            <person name="Makkay A.M."/>
            <person name="Stoltz D."/>
            <person name="Cusson M."/>
            <person name="Webb B.A."/>
        </authorList>
    </citation>
    <scope>NUCLEOTIDE SEQUENCE [LARGE SCALE GENOMIC DNA]</scope>
</reference>
<evidence type="ECO:0000313" key="1">
    <source>
        <dbReference type="EMBL" id="BAF45665.1"/>
    </source>
</evidence>
<dbReference type="KEGG" id="vg:5076408"/>
<dbReference type="Proteomes" id="UP000204242">
    <property type="component" value="Genome"/>
</dbReference>
<evidence type="ECO:0000313" key="2">
    <source>
        <dbReference type="Proteomes" id="UP000204242"/>
    </source>
</evidence>
<dbReference type="EMBL" id="AB291176">
    <property type="protein sequence ID" value="BAF45665.1"/>
    <property type="molecule type" value="Genomic_DNA"/>
</dbReference>
<dbReference type="GeneID" id="5076408"/>
<dbReference type="RefSeq" id="YP_001031359.1">
    <property type="nucleotide sequence ID" value="NC_009000.1"/>
</dbReference>
<organism evidence="1 2">
    <name type="scientific">Ichnoviriform fugitivi</name>
    <dbReference type="NCBI Taxonomy" id="265522"/>
    <lineage>
        <taxon>Viruses</taxon>
        <taxon>Viruses incertae sedis</taxon>
        <taxon>Polydnaviriformidae</taxon>
        <taxon>Ichnoviriform</taxon>
    </lineage>
</organism>
<sequence length="272" mass="31282">MSQDRQHLHCTLASLRVHESLKVTKMSSSRESGSRMIELPLPRLGSIDKQVVLPFDIILYIAQFTDYVHYKNFVQALWPHKEGSYNPEIQKKLWQMSTHRLTTPFINGEFVMIEYNFDANRTSNPLLINSESLRPVFGSIVPLGDEQFLSVTTLRQFVDTHVRLNACSEFLYASCPCGENTDDQTARAFLKPKVQTCEKGHFHHYCSHHVNFWLNKLATSLLYIQKNKAFDMDANDNFIPFLDTQVFFRGSKIQILGSLLHGGSPPSRRRSD</sequence>
<dbReference type="Pfam" id="PF12132">
    <property type="entry name" value="DUF3587"/>
    <property type="match status" value="1"/>
</dbReference>
<dbReference type="InterPro" id="IPR021982">
    <property type="entry name" value="REEP_Ichnovirus"/>
</dbReference>
<protein>
    <submittedName>
        <fullName evidence="1">Repeat element protein-b14.1</fullName>
    </submittedName>
</protein>
<accession>A2Q0F0</accession>
<proteinExistence type="predicted"/>
<dbReference type="OrthoDB" id="20at10482"/>